<evidence type="ECO:0000256" key="1">
    <source>
        <dbReference type="SAM" id="MobiDB-lite"/>
    </source>
</evidence>
<accession>A0A0P4R6J7</accession>
<dbReference type="Proteomes" id="UP000048965">
    <property type="component" value="Unassembled WGS sequence"/>
</dbReference>
<feature type="compositionally biased region" description="Basic and acidic residues" evidence="1">
    <location>
        <begin position="13"/>
        <end position="23"/>
    </location>
</feature>
<dbReference type="AlphaFoldDB" id="A0A0P4R6J7"/>
<evidence type="ECO:0000313" key="3">
    <source>
        <dbReference type="Proteomes" id="UP000048965"/>
    </source>
</evidence>
<feature type="region of interest" description="Disordered" evidence="1">
    <location>
        <begin position="1"/>
        <end position="40"/>
    </location>
</feature>
<name>A0A0P4R6J7_9ACTN</name>
<keyword evidence="3" id="KW-1185">Reference proteome</keyword>
<gene>
    <name evidence="2" type="ORF">TPA0598_04_04040</name>
</gene>
<reference evidence="3" key="1">
    <citation type="submission" date="2014-09" db="EMBL/GenBank/DDBJ databases">
        <title>Whole genome shotgun sequence of Streptomyces sp. NBRC 110027.</title>
        <authorList>
            <person name="Komaki H."/>
            <person name="Ichikawa N."/>
            <person name="Katano-Makiyama Y."/>
            <person name="Hosoyama A."/>
            <person name="Hashimoto M."/>
            <person name="Uohara A."/>
            <person name="Kitahashi Y."/>
            <person name="Ohji S."/>
            <person name="Kimura A."/>
            <person name="Yamazoe A."/>
            <person name="Igarashi Y."/>
            <person name="Fujita N."/>
        </authorList>
    </citation>
    <scope>NUCLEOTIDE SEQUENCE [LARGE SCALE GENOMIC DNA]</scope>
    <source>
        <strain evidence="3">NBRC 110027</strain>
    </source>
</reference>
<proteinExistence type="predicted"/>
<comment type="caution">
    <text evidence="2">The sequence shown here is derived from an EMBL/GenBank/DDBJ whole genome shotgun (WGS) entry which is preliminary data.</text>
</comment>
<organism evidence="2 3">
    <name type="scientific">Streptomyces lydicamycinicus</name>
    <dbReference type="NCBI Taxonomy" id="1546107"/>
    <lineage>
        <taxon>Bacteria</taxon>
        <taxon>Bacillati</taxon>
        <taxon>Actinomycetota</taxon>
        <taxon>Actinomycetes</taxon>
        <taxon>Kitasatosporales</taxon>
        <taxon>Streptomycetaceae</taxon>
        <taxon>Streptomyces</taxon>
    </lineage>
</organism>
<reference evidence="2 3" key="2">
    <citation type="journal article" date="2015" name="Stand. Genomic Sci.">
        <title>Draft genome sequence of marine-derived Streptomyces sp. TP-A0598, a producer of anti-MRSA antibiotic lydicamycins.</title>
        <authorList>
            <person name="Komaki H."/>
            <person name="Ichikawa N."/>
            <person name="Hosoyama A."/>
            <person name="Fujita N."/>
            <person name="Igarashi Y."/>
        </authorList>
    </citation>
    <scope>NUCLEOTIDE SEQUENCE [LARGE SCALE GENOMIC DNA]</scope>
    <source>
        <strain evidence="2 3">NBRC 110027</strain>
    </source>
</reference>
<protein>
    <submittedName>
        <fullName evidence="2">Uncharacterized protein</fullName>
    </submittedName>
</protein>
<evidence type="ECO:0000313" key="2">
    <source>
        <dbReference type="EMBL" id="GAO08768.1"/>
    </source>
</evidence>
<sequence length="66" mass="6848">MTGAGAAAVGEPARLRWTDRPGGGERTGASAAAGLRARHTRHLRPSDTIRLTGRRNLVAPYGGVQA</sequence>
<dbReference type="EMBL" id="BBNO01000004">
    <property type="protein sequence ID" value="GAO08768.1"/>
    <property type="molecule type" value="Genomic_DNA"/>
</dbReference>